<dbReference type="SUPFAM" id="SSF55874">
    <property type="entry name" value="ATPase domain of HSP90 chaperone/DNA topoisomerase II/histidine kinase"/>
    <property type="match status" value="1"/>
</dbReference>
<evidence type="ECO:0000256" key="10">
    <source>
        <dbReference type="SAM" id="Phobius"/>
    </source>
</evidence>
<protein>
    <recommendedName>
        <fullName evidence="2">histidine kinase</fullName>
        <ecNumber evidence="2">2.7.13.3</ecNumber>
    </recommendedName>
</protein>
<dbReference type="AlphaFoldDB" id="A0A5C4V8P1"/>
<name>A0A5C4V8P1_9ACTN</name>
<feature type="transmembrane region" description="Helical" evidence="10">
    <location>
        <begin position="47"/>
        <end position="65"/>
    </location>
</feature>
<accession>A0A5C4V8P1</accession>
<dbReference type="Gene3D" id="3.30.565.10">
    <property type="entry name" value="Histidine kinase-like ATPase, C-terminal domain"/>
    <property type="match status" value="1"/>
</dbReference>
<dbReference type="OrthoDB" id="227596at2"/>
<dbReference type="PANTHER" id="PTHR24421">
    <property type="entry name" value="NITRATE/NITRITE SENSOR PROTEIN NARX-RELATED"/>
    <property type="match status" value="1"/>
</dbReference>
<dbReference type="GO" id="GO:0005524">
    <property type="term" value="F:ATP binding"/>
    <property type="evidence" value="ECO:0007669"/>
    <property type="project" value="UniProtKB-KW"/>
</dbReference>
<dbReference type="InterPro" id="IPR036890">
    <property type="entry name" value="HATPase_C_sf"/>
</dbReference>
<keyword evidence="10" id="KW-0472">Membrane</keyword>
<dbReference type="EMBL" id="VDGT01000004">
    <property type="protein sequence ID" value="TNM32264.1"/>
    <property type="molecule type" value="Genomic_DNA"/>
</dbReference>
<keyword evidence="3" id="KW-0597">Phosphoprotein</keyword>
<evidence type="ECO:0000259" key="11">
    <source>
        <dbReference type="Pfam" id="PF02518"/>
    </source>
</evidence>
<dbReference type="Gene3D" id="1.20.5.1930">
    <property type="match status" value="1"/>
</dbReference>
<feature type="domain" description="Histidine kinase/HSP90-like ATPase" evidence="11">
    <location>
        <begin position="308"/>
        <end position="398"/>
    </location>
</feature>
<feature type="region of interest" description="Disordered" evidence="9">
    <location>
        <begin position="396"/>
        <end position="428"/>
    </location>
</feature>
<evidence type="ECO:0000256" key="9">
    <source>
        <dbReference type="SAM" id="MobiDB-lite"/>
    </source>
</evidence>
<sequence>MAPTPHSFLTAPGEQRHGRWRALWETTGSGLLMLLTYSTMEGFTPSLPVLPLLLLSGAILVLLAVRRRYPVTSLLGASAFLGALPAAGLPVAVIAHTTARQLASARRRTSVLFGATGLLVVVAAVVAPLYAAGSRSFGFGLGLVLAATTLLVPGLVGTARGQQDRLLRALGERAAAAEEARRLAESESRTHERSRIAAEMHDLVGHRLSLISLHSGGLEMALGKESPELRDEAALVRKATGDAMRELREVLGVLGPLGRDDTGTGALTDATGTRADIEALAEESRRVGIAVALTWDGPDLDVRPAMVRRAVHRVVRESLTNVHRYAPGSHVTVAVTHTDDRVGLLVRNGAPPSPPPATTGLGTGRGLTGLRERVSLLGGTLDAGPTAAGGFVVTADIRPEPDPEADPADTGEPAPEPLPQPPPARSFDGFQRRAANALTGLLGLAGLAVLMLLSLALFHSARPGSPYVPPEDPRIGMSREEVEDAVGSDSSVVRAAATGREPARPDDVTRCVYPSLPGEHIVPQHVRDDPEIDAWTYDGAAHYLITRYCFRGDELAAIDRFTVPMVSQKPPWEAL</sequence>
<keyword evidence="10" id="KW-1133">Transmembrane helix</keyword>
<dbReference type="Proteomes" id="UP000311713">
    <property type="component" value="Unassembled WGS sequence"/>
</dbReference>
<organism evidence="13 14">
    <name type="scientific">Streptomyces sedi</name>
    <dbReference type="NCBI Taxonomy" id="555059"/>
    <lineage>
        <taxon>Bacteria</taxon>
        <taxon>Bacillati</taxon>
        <taxon>Actinomycetota</taxon>
        <taxon>Actinomycetes</taxon>
        <taxon>Kitasatosporales</taxon>
        <taxon>Streptomycetaceae</taxon>
        <taxon>Streptomyces</taxon>
    </lineage>
</organism>
<evidence type="ECO:0000256" key="6">
    <source>
        <dbReference type="ARBA" id="ARBA00022777"/>
    </source>
</evidence>
<evidence type="ECO:0000256" key="8">
    <source>
        <dbReference type="ARBA" id="ARBA00023012"/>
    </source>
</evidence>
<feature type="compositionally biased region" description="Pro residues" evidence="9">
    <location>
        <begin position="414"/>
        <end position="424"/>
    </location>
</feature>
<feature type="transmembrane region" description="Helical" evidence="10">
    <location>
        <begin position="435"/>
        <end position="458"/>
    </location>
</feature>
<dbReference type="InterPro" id="IPR011712">
    <property type="entry name" value="Sig_transdc_His_kin_sub3_dim/P"/>
</dbReference>
<reference evidence="13 14" key="1">
    <citation type="submission" date="2019-06" db="EMBL/GenBank/DDBJ databases">
        <title>Draft genome of Streptomyces sedi sp. JCM16909.</title>
        <authorList>
            <person name="Klykleung N."/>
            <person name="Tanasupawat S."/>
            <person name="Kudo T."/>
            <person name="Yuki M."/>
            <person name="Ohkuma M."/>
        </authorList>
    </citation>
    <scope>NUCLEOTIDE SEQUENCE [LARGE SCALE GENOMIC DNA]</scope>
    <source>
        <strain evidence="13 14">JCM 16909</strain>
    </source>
</reference>
<gene>
    <name evidence="13" type="ORF">FH715_07690</name>
</gene>
<dbReference type="Pfam" id="PF07730">
    <property type="entry name" value="HisKA_3"/>
    <property type="match status" value="1"/>
</dbReference>
<keyword evidence="7" id="KW-0067">ATP-binding</keyword>
<evidence type="ECO:0000256" key="5">
    <source>
        <dbReference type="ARBA" id="ARBA00022741"/>
    </source>
</evidence>
<feature type="transmembrane region" description="Helical" evidence="10">
    <location>
        <begin position="111"/>
        <end position="131"/>
    </location>
</feature>
<keyword evidence="8" id="KW-0902">Two-component regulatory system</keyword>
<feature type="transmembrane region" description="Helical" evidence="10">
    <location>
        <begin position="77"/>
        <end position="99"/>
    </location>
</feature>
<keyword evidence="5" id="KW-0547">Nucleotide-binding</keyword>
<dbReference type="InterPro" id="IPR003594">
    <property type="entry name" value="HATPase_dom"/>
</dbReference>
<proteinExistence type="predicted"/>
<comment type="catalytic activity">
    <reaction evidence="1">
        <text>ATP + protein L-histidine = ADP + protein N-phospho-L-histidine.</text>
        <dbReference type="EC" id="2.7.13.3"/>
    </reaction>
</comment>
<dbReference type="GO" id="GO:0016020">
    <property type="term" value="C:membrane"/>
    <property type="evidence" value="ECO:0007669"/>
    <property type="project" value="InterPro"/>
</dbReference>
<keyword evidence="14" id="KW-1185">Reference proteome</keyword>
<feature type="domain" description="Signal transduction histidine kinase subgroup 3 dimerisation and phosphoacceptor" evidence="12">
    <location>
        <begin position="192"/>
        <end position="256"/>
    </location>
</feature>
<comment type="caution">
    <text evidence="13">The sequence shown here is derived from an EMBL/GenBank/DDBJ whole genome shotgun (WGS) entry which is preliminary data.</text>
</comment>
<dbReference type="Pfam" id="PF02518">
    <property type="entry name" value="HATPase_c"/>
    <property type="match status" value="1"/>
</dbReference>
<evidence type="ECO:0000256" key="2">
    <source>
        <dbReference type="ARBA" id="ARBA00012438"/>
    </source>
</evidence>
<keyword evidence="6 13" id="KW-0418">Kinase</keyword>
<evidence type="ECO:0000313" key="13">
    <source>
        <dbReference type="EMBL" id="TNM32264.1"/>
    </source>
</evidence>
<dbReference type="GO" id="GO:0000155">
    <property type="term" value="F:phosphorelay sensor kinase activity"/>
    <property type="evidence" value="ECO:0007669"/>
    <property type="project" value="InterPro"/>
</dbReference>
<evidence type="ECO:0000256" key="1">
    <source>
        <dbReference type="ARBA" id="ARBA00000085"/>
    </source>
</evidence>
<evidence type="ECO:0000256" key="4">
    <source>
        <dbReference type="ARBA" id="ARBA00022679"/>
    </source>
</evidence>
<keyword evidence="4" id="KW-0808">Transferase</keyword>
<evidence type="ECO:0000256" key="7">
    <source>
        <dbReference type="ARBA" id="ARBA00022840"/>
    </source>
</evidence>
<keyword evidence="10" id="KW-0812">Transmembrane</keyword>
<dbReference type="InterPro" id="IPR050482">
    <property type="entry name" value="Sensor_HK_TwoCompSys"/>
</dbReference>
<evidence type="ECO:0000259" key="12">
    <source>
        <dbReference type="Pfam" id="PF07730"/>
    </source>
</evidence>
<evidence type="ECO:0000256" key="3">
    <source>
        <dbReference type="ARBA" id="ARBA00022553"/>
    </source>
</evidence>
<feature type="transmembrane region" description="Helical" evidence="10">
    <location>
        <begin position="137"/>
        <end position="158"/>
    </location>
</feature>
<dbReference type="PANTHER" id="PTHR24421:SF10">
    <property type="entry name" value="NITRATE_NITRITE SENSOR PROTEIN NARQ"/>
    <property type="match status" value="1"/>
</dbReference>
<dbReference type="RefSeq" id="WP_139642119.1">
    <property type="nucleotide sequence ID" value="NZ_BAAAZS010000018.1"/>
</dbReference>
<evidence type="ECO:0000313" key="14">
    <source>
        <dbReference type="Proteomes" id="UP000311713"/>
    </source>
</evidence>
<dbReference type="GO" id="GO:0046983">
    <property type="term" value="F:protein dimerization activity"/>
    <property type="evidence" value="ECO:0007669"/>
    <property type="project" value="InterPro"/>
</dbReference>
<dbReference type="EC" id="2.7.13.3" evidence="2"/>